<dbReference type="AlphaFoldDB" id="T1HZ16"/>
<comment type="function">
    <text evidence="4">Component of the origin recognition complex (ORC) that binds origins of replication. DNA-binding is ATP-dependent. The specific DNA sequences that define origins of replication have not been identified yet. ORC is required to assemble the pre-replication complex necessary to initiate DNA replication. Binds histone H3 and H4 trimethylation marks H3K9me3, H3K27me3 and H4K20me3.</text>
</comment>
<dbReference type="PANTHER" id="PTHR12748">
    <property type="entry name" value="ORIGIN RECOGNITION COMPLEX SUBUNIT 3"/>
    <property type="match status" value="1"/>
</dbReference>
<evidence type="ECO:0000256" key="2">
    <source>
        <dbReference type="ARBA" id="ARBA00022553"/>
    </source>
</evidence>
<comment type="subunit">
    <text evidence="3">Component of ORC, a complex composed of at least 6 subunits: ORC1, ORC2, ORC3, ORC4, ORC5 and ORC6. ORC is regulated in a cell-cycle dependent manner. It is sequentially assembled at the exit from anaphase of mitosis and disassembled as cells enter S phase.</text>
</comment>
<dbReference type="CDD" id="cd20704">
    <property type="entry name" value="Orc3"/>
    <property type="match status" value="1"/>
</dbReference>
<dbReference type="GO" id="GO:0006270">
    <property type="term" value="P:DNA replication initiation"/>
    <property type="evidence" value="ECO:0007669"/>
    <property type="project" value="TreeGrafter"/>
</dbReference>
<dbReference type="EMBL" id="ACPB03029668">
    <property type="status" value="NOT_ANNOTATED_CDS"/>
    <property type="molecule type" value="Genomic_DNA"/>
</dbReference>
<dbReference type="eggNOG" id="KOG2538">
    <property type="taxonomic scope" value="Eukaryota"/>
</dbReference>
<dbReference type="InParanoid" id="T1HZ16"/>
<dbReference type="EMBL" id="ACPB03029669">
    <property type="status" value="NOT_ANNOTATED_CDS"/>
    <property type="molecule type" value="Genomic_DNA"/>
</dbReference>
<evidence type="ECO:0000313" key="7">
    <source>
        <dbReference type="EnsemblMetazoa" id="RPRC009286-PA"/>
    </source>
</evidence>
<protein>
    <recommendedName>
        <fullName evidence="1">Origin recognition complex subunit 3</fullName>
    </recommendedName>
</protein>
<evidence type="ECO:0000256" key="1">
    <source>
        <dbReference type="ARBA" id="ARBA00019085"/>
    </source>
</evidence>
<keyword evidence="8" id="KW-1185">Reference proteome</keyword>
<dbReference type="Pfam" id="PF18137">
    <property type="entry name" value="WHD_ORC"/>
    <property type="match status" value="1"/>
</dbReference>
<dbReference type="GO" id="GO:0005664">
    <property type="term" value="C:nuclear origin of replication recognition complex"/>
    <property type="evidence" value="ECO:0007669"/>
    <property type="project" value="InterPro"/>
</dbReference>
<feature type="domain" description="Origin recognition complex subunit 3 insertion" evidence="6">
    <location>
        <begin position="1"/>
        <end position="128"/>
    </location>
</feature>
<keyword evidence="2" id="KW-0597">Phosphoprotein</keyword>
<organism evidence="7 8">
    <name type="scientific">Rhodnius prolixus</name>
    <name type="common">Triatomid bug</name>
    <dbReference type="NCBI Taxonomy" id="13249"/>
    <lineage>
        <taxon>Eukaryota</taxon>
        <taxon>Metazoa</taxon>
        <taxon>Ecdysozoa</taxon>
        <taxon>Arthropoda</taxon>
        <taxon>Hexapoda</taxon>
        <taxon>Insecta</taxon>
        <taxon>Pterygota</taxon>
        <taxon>Neoptera</taxon>
        <taxon>Paraneoptera</taxon>
        <taxon>Hemiptera</taxon>
        <taxon>Heteroptera</taxon>
        <taxon>Panheteroptera</taxon>
        <taxon>Cimicomorpha</taxon>
        <taxon>Reduviidae</taxon>
        <taxon>Triatominae</taxon>
        <taxon>Rhodnius</taxon>
    </lineage>
</organism>
<evidence type="ECO:0000259" key="6">
    <source>
        <dbReference type="Pfam" id="PF19675"/>
    </source>
</evidence>
<evidence type="ECO:0000259" key="5">
    <source>
        <dbReference type="Pfam" id="PF18137"/>
    </source>
</evidence>
<dbReference type="GO" id="GO:0031261">
    <property type="term" value="C:DNA replication preinitiation complex"/>
    <property type="evidence" value="ECO:0007669"/>
    <property type="project" value="TreeGrafter"/>
</dbReference>
<name>T1HZ16_RHOPR</name>
<dbReference type="HOGENOM" id="CLU_1202457_0_0_1"/>
<evidence type="ECO:0000256" key="3">
    <source>
        <dbReference type="ARBA" id="ARBA00026084"/>
    </source>
</evidence>
<reference evidence="7" key="1">
    <citation type="submission" date="2015-05" db="UniProtKB">
        <authorList>
            <consortium name="EnsemblMetazoa"/>
        </authorList>
    </citation>
    <scope>IDENTIFICATION</scope>
</reference>
<dbReference type="InterPro" id="IPR040855">
    <property type="entry name" value="ORC_WH_C"/>
</dbReference>
<feature type="domain" description="Origin recognition complex subunit 3 winged helix C-terminal" evidence="5">
    <location>
        <begin position="156"/>
        <end position="220"/>
    </location>
</feature>
<sequence length="231" mass="26882">MRELYADAMTKDISKTEDFKECRQLLEFQAKDQLIMKIEKVIALLNEDSTLLGNVQRNLKDFKIKLENAGLDQIKKTPVKIEIRKRSQLKQKVMEMGTISQSEFEQMRISLLNYLMYEVLSKGLQPPSNNDTKWCFWEIIILTETEARHRVVPRIRAPIHVALNNPHHYLQCVCCKMNSEDQILPTMPDICIAYKLHLESGCLINMYDWLQSFNLIVNPKGAQGVEVDQKI</sequence>
<dbReference type="Proteomes" id="UP000015103">
    <property type="component" value="Unassembled WGS sequence"/>
</dbReference>
<evidence type="ECO:0000313" key="8">
    <source>
        <dbReference type="Proteomes" id="UP000015103"/>
    </source>
</evidence>
<accession>T1HZ16</accession>
<evidence type="ECO:0000256" key="4">
    <source>
        <dbReference type="ARBA" id="ARBA00045241"/>
    </source>
</evidence>
<dbReference type="InterPro" id="IPR045663">
    <property type="entry name" value="ORC3_ins"/>
</dbReference>
<dbReference type="VEuPathDB" id="VectorBase:RPRC009286"/>
<dbReference type="InterPro" id="IPR020795">
    <property type="entry name" value="ORC3"/>
</dbReference>
<dbReference type="PANTHER" id="PTHR12748:SF0">
    <property type="entry name" value="ORIGIN RECOGNITION COMPLEX SUBUNIT 3"/>
    <property type="match status" value="1"/>
</dbReference>
<dbReference type="Pfam" id="PF19675">
    <property type="entry name" value="ORC3_ins"/>
    <property type="match status" value="1"/>
</dbReference>
<proteinExistence type="predicted"/>
<dbReference type="EnsemblMetazoa" id="RPRC009286-RA">
    <property type="protein sequence ID" value="RPRC009286-PA"/>
    <property type="gene ID" value="RPRC009286"/>
</dbReference>
<dbReference type="GO" id="GO:0003688">
    <property type="term" value="F:DNA replication origin binding"/>
    <property type="evidence" value="ECO:0007669"/>
    <property type="project" value="TreeGrafter"/>
</dbReference>
<dbReference type="STRING" id="13249.T1HZ16"/>
<dbReference type="GO" id="GO:0005656">
    <property type="term" value="C:nuclear pre-replicative complex"/>
    <property type="evidence" value="ECO:0007669"/>
    <property type="project" value="TreeGrafter"/>
</dbReference>
<dbReference type="OMA" id="RIRAPIH"/>